<reference evidence="3" key="1">
    <citation type="journal article" date="2020" name="Stud. Mycol.">
        <title>101 Dothideomycetes genomes: a test case for predicting lifestyles and emergence of pathogens.</title>
        <authorList>
            <person name="Haridas S."/>
            <person name="Albert R."/>
            <person name="Binder M."/>
            <person name="Bloem J."/>
            <person name="Labutti K."/>
            <person name="Salamov A."/>
            <person name="Andreopoulos B."/>
            <person name="Baker S."/>
            <person name="Barry K."/>
            <person name="Bills G."/>
            <person name="Bluhm B."/>
            <person name="Cannon C."/>
            <person name="Castanera R."/>
            <person name="Culley D."/>
            <person name="Daum C."/>
            <person name="Ezra D."/>
            <person name="Gonzalez J."/>
            <person name="Henrissat B."/>
            <person name="Kuo A."/>
            <person name="Liang C."/>
            <person name="Lipzen A."/>
            <person name="Lutzoni F."/>
            <person name="Magnuson J."/>
            <person name="Mondo S."/>
            <person name="Nolan M."/>
            <person name="Ohm R."/>
            <person name="Pangilinan J."/>
            <person name="Park H.-J."/>
            <person name="Ramirez L."/>
            <person name="Alfaro M."/>
            <person name="Sun H."/>
            <person name="Tritt A."/>
            <person name="Yoshinaga Y."/>
            <person name="Zwiers L.-H."/>
            <person name="Turgeon B."/>
            <person name="Goodwin S."/>
            <person name="Spatafora J."/>
            <person name="Crous P."/>
            <person name="Grigoriev I."/>
        </authorList>
    </citation>
    <scope>NUCLEOTIDE SEQUENCE</scope>
    <source>
        <strain evidence="3">CBS 116435</strain>
    </source>
</reference>
<dbReference type="Pfam" id="PF01464">
    <property type="entry name" value="SLT"/>
    <property type="match status" value="1"/>
</dbReference>
<dbReference type="Gene3D" id="1.10.530.10">
    <property type="match status" value="1"/>
</dbReference>
<keyword evidence="1" id="KW-0732">Signal</keyword>
<accession>A0A9P4Q110</accession>
<evidence type="ECO:0000256" key="1">
    <source>
        <dbReference type="SAM" id="SignalP"/>
    </source>
</evidence>
<evidence type="ECO:0000313" key="4">
    <source>
        <dbReference type="Proteomes" id="UP000799441"/>
    </source>
</evidence>
<protein>
    <submittedName>
        <fullName evidence="3">Glycoside hydrolase family 23 protein</fullName>
    </submittedName>
</protein>
<dbReference type="GO" id="GO:0016787">
    <property type="term" value="F:hydrolase activity"/>
    <property type="evidence" value="ECO:0007669"/>
    <property type="project" value="UniProtKB-KW"/>
</dbReference>
<evidence type="ECO:0000313" key="3">
    <source>
        <dbReference type="EMBL" id="KAF2717505.1"/>
    </source>
</evidence>
<keyword evidence="3" id="KW-0378">Hydrolase</keyword>
<dbReference type="Proteomes" id="UP000799441">
    <property type="component" value="Unassembled WGS sequence"/>
</dbReference>
<evidence type="ECO:0000259" key="2">
    <source>
        <dbReference type="Pfam" id="PF01464"/>
    </source>
</evidence>
<dbReference type="SUPFAM" id="SSF53955">
    <property type="entry name" value="Lysozyme-like"/>
    <property type="match status" value="1"/>
</dbReference>
<feature type="signal peptide" evidence="1">
    <location>
        <begin position="1"/>
        <end position="22"/>
    </location>
</feature>
<feature type="chain" id="PRO_5040318465" evidence="1">
    <location>
        <begin position="23"/>
        <end position="250"/>
    </location>
</feature>
<comment type="caution">
    <text evidence="3">The sequence shown here is derived from an EMBL/GenBank/DDBJ whole genome shotgun (WGS) entry which is preliminary data.</text>
</comment>
<dbReference type="AlphaFoldDB" id="A0A9P4Q110"/>
<keyword evidence="4" id="KW-1185">Reference proteome</keyword>
<proteinExistence type="predicted"/>
<sequence length="250" mass="26755">MSSTLISSVFAISLLSASLVSADTNPNAQGACEPTTETCGPNGSEEWLNSGLSEANGWNPPYLDINSIVHINRDQLYGGVGGSCSQYNDEFQSAGDEFGIDPTILAFIALQESSCNADAGGPTPGLMQVDPGNCLDGASSCQYPILANVRAGASYLRDQLNTYNNNIVHAIGVYNGWFTSDDGQAQCCNNGRGLTEDYPCTVNQNYEYGTPQNLDYLHQTLNGWFQGLDPYDSDIGYYKCDQQCGTGPIC</sequence>
<feature type="domain" description="Transglycosylase SLT" evidence="2">
    <location>
        <begin position="91"/>
        <end position="176"/>
    </location>
</feature>
<dbReference type="InterPro" id="IPR008258">
    <property type="entry name" value="Transglycosylase_SLT_dom_1"/>
</dbReference>
<dbReference type="OrthoDB" id="2537480at2759"/>
<dbReference type="InterPro" id="IPR023346">
    <property type="entry name" value="Lysozyme-like_dom_sf"/>
</dbReference>
<name>A0A9P4Q110_9PEZI</name>
<gene>
    <name evidence="3" type="ORF">K431DRAFT_288475</name>
</gene>
<dbReference type="EMBL" id="MU003842">
    <property type="protein sequence ID" value="KAF2717505.1"/>
    <property type="molecule type" value="Genomic_DNA"/>
</dbReference>
<organism evidence="3 4">
    <name type="scientific">Polychaeton citri CBS 116435</name>
    <dbReference type="NCBI Taxonomy" id="1314669"/>
    <lineage>
        <taxon>Eukaryota</taxon>
        <taxon>Fungi</taxon>
        <taxon>Dikarya</taxon>
        <taxon>Ascomycota</taxon>
        <taxon>Pezizomycotina</taxon>
        <taxon>Dothideomycetes</taxon>
        <taxon>Dothideomycetidae</taxon>
        <taxon>Capnodiales</taxon>
        <taxon>Capnodiaceae</taxon>
        <taxon>Polychaeton</taxon>
    </lineage>
</organism>